<evidence type="ECO:0008006" key="3">
    <source>
        <dbReference type="Google" id="ProtNLM"/>
    </source>
</evidence>
<reference evidence="1" key="2">
    <citation type="journal article" date="2020" name="Nat. Commun.">
        <title>Large-scale genome sequencing of mycorrhizal fungi provides insights into the early evolution of symbiotic traits.</title>
        <authorList>
            <person name="Miyauchi S."/>
            <person name="Kiss E."/>
            <person name="Kuo A."/>
            <person name="Drula E."/>
            <person name="Kohler A."/>
            <person name="Sanchez-Garcia M."/>
            <person name="Morin E."/>
            <person name="Andreopoulos B."/>
            <person name="Barry K.W."/>
            <person name="Bonito G."/>
            <person name="Buee M."/>
            <person name="Carver A."/>
            <person name="Chen C."/>
            <person name="Cichocki N."/>
            <person name="Clum A."/>
            <person name="Culley D."/>
            <person name="Crous P.W."/>
            <person name="Fauchery L."/>
            <person name="Girlanda M."/>
            <person name="Hayes R.D."/>
            <person name="Keri Z."/>
            <person name="LaButti K."/>
            <person name="Lipzen A."/>
            <person name="Lombard V."/>
            <person name="Magnuson J."/>
            <person name="Maillard F."/>
            <person name="Murat C."/>
            <person name="Nolan M."/>
            <person name="Ohm R.A."/>
            <person name="Pangilinan J."/>
            <person name="Pereira M.F."/>
            <person name="Perotto S."/>
            <person name="Peter M."/>
            <person name="Pfister S."/>
            <person name="Riley R."/>
            <person name="Sitrit Y."/>
            <person name="Stielow J.B."/>
            <person name="Szollosi G."/>
            <person name="Zifcakova L."/>
            <person name="Stursova M."/>
            <person name="Spatafora J.W."/>
            <person name="Tedersoo L."/>
            <person name="Vaario L.M."/>
            <person name="Yamada A."/>
            <person name="Yan M."/>
            <person name="Wang P."/>
            <person name="Xu J."/>
            <person name="Bruns T."/>
            <person name="Baldrian P."/>
            <person name="Vilgalys R."/>
            <person name="Dunand C."/>
            <person name="Henrissat B."/>
            <person name="Grigoriev I.V."/>
            <person name="Hibbett D."/>
            <person name="Nagy L.G."/>
            <person name="Martin F.M."/>
        </authorList>
    </citation>
    <scope>NUCLEOTIDE SEQUENCE</scope>
    <source>
        <strain evidence="1">Prilba</strain>
    </source>
</reference>
<evidence type="ECO:0000313" key="1">
    <source>
        <dbReference type="EMBL" id="KAF8461793.1"/>
    </source>
</evidence>
<dbReference type="OrthoDB" id="4347at2759"/>
<evidence type="ECO:0000313" key="2">
    <source>
        <dbReference type="Proteomes" id="UP000759537"/>
    </source>
</evidence>
<sequence length="337" mass="37714">MLPAPVSFHQRRGGVGILNLHHHSPRSFSKLLRAPARLTNLSALLLSSLLAFSLLLNFRFFHLDSPTTQNNNAPPLLRSIVEALPERRPSAALGLDHLVIVPGHAIWIGAREEDAEVEDSWLLASYQKGRRRPIVFREHISLGSQIATEDPRALLIFSGGHTSPYSATSEGESYLRFARAMGLLPSADLFTRVTIEDAALDSYQNVLFSIARFRELTGAYPTRITIVGHNFKRRRFEELHRLAIRWPKLRFTYEGVPLGSEADEREAAAGELANAFSPYSGDLYGCHAPLAQKRAGRNFHMRSHGYHAGAPELRELLEWCPKDGKQIFPGTLPWGKE</sequence>
<reference evidence="1" key="1">
    <citation type="submission" date="2019-10" db="EMBL/GenBank/DDBJ databases">
        <authorList>
            <consortium name="DOE Joint Genome Institute"/>
            <person name="Kuo A."/>
            <person name="Miyauchi S."/>
            <person name="Kiss E."/>
            <person name="Drula E."/>
            <person name="Kohler A."/>
            <person name="Sanchez-Garcia M."/>
            <person name="Andreopoulos B."/>
            <person name="Barry K.W."/>
            <person name="Bonito G."/>
            <person name="Buee M."/>
            <person name="Carver A."/>
            <person name="Chen C."/>
            <person name="Cichocki N."/>
            <person name="Clum A."/>
            <person name="Culley D."/>
            <person name="Crous P.W."/>
            <person name="Fauchery L."/>
            <person name="Girlanda M."/>
            <person name="Hayes R."/>
            <person name="Keri Z."/>
            <person name="LaButti K."/>
            <person name="Lipzen A."/>
            <person name="Lombard V."/>
            <person name="Magnuson J."/>
            <person name="Maillard F."/>
            <person name="Morin E."/>
            <person name="Murat C."/>
            <person name="Nolan M."/>
            <person name="Ohm R."/>
            <person name="Pangilinan J."/>
            <person name="Pereira M."/>
            <person name="Perotto S."/>
            <person name="Peter M."/>
            <person name="Riley R."/>
            <person name="Sitrit Y."/>
            <person name="Stielow B."/>
            <person name="Szollosi G."/>
            <person name="Zifcakova L."/>
            <person name="Stursova M."/>
            <person name="Spatafora J.W."/>
            <person name="Tedersoo L."/>
            <person name="Vaario L.-M."/>
            <person name="Yamada A."/>
            <person name="Yan M."/>
            <person name="Wang P."/>
            <person name="Xu J."/>
            <person name="Bruns T."/>
            <person name="Baldrian P."/>
            <person name="Vilgalys R."/>
            <person name="Henrissat B."/>
            <person name="Grigoriev I.V."/>
            <person name="Hibbett D."/>
            <person name="Nagy L.G."/>
            <person name="Martin F.M."/>
        </authorList>
    </citation>
    <scope>NUCLEOTIDE SEQUENCE</scope>
    <source>
        <strain evidence="1">Prilba</strain>
    </source>
</reference>
<protein>
    <recommendedName>
        <fullName evidence="3">DUF218 domain-containing protein</fullName>
    </recommendedName>
</protein>
<gene>
    <name evidence="1" type="ORF">DFH94DRAFT_858196</name>
</gene>
<dbReference type="PANTHER" id="PTHR28110">
    <property type="entry name" value="TRANSMEMBRANE PROTEIN"/>
    <property type="match status" value="1"/>
</dbReference>
<keyword evidence="2" id="KW-1185">Reference proteome</keyword>
<dbReference type="InterPro" id="IPR055323">
    <property type="entry name" value="C57A10.07/YOR238W"/>
</dbReference>
<dbReference type="PANTHER" id="PTHR28110:SF1">
    <property type="entry name" value="TRANSMEMBRANE PROTEIN"/>
    <property type="match status" value="1"/>
</dbReference>
<dbReference type="Proteomes" id="UP000759537">
    <property type="component" value="Unassembled WGS sequence"/>
</dbReference>
<dbReference type="AlphaFoldDB" id="A0A9P5JTY7"/>
<organism evidence="1 2">
    <name type="scientific">Russula ochroleuca</name>
    <dbReference type="NCBI Taxonomy" id="152965"/>
    <lineage>
        <taxon>Eukaryota</taxon>
        <taxon>Fungi</taxon>
        <taxon>Dikarya</taxon>
        <taxon>Basidiomycota</taxon>
        <taxon>Agaricomycotina</taxon>
        <taxon>Agaricomycetes</taxon>
        <taxon>Russulales</taxon>
        <taxon>Russulaceae</taxon>
        <taxon>Russula</taxon>
    </lineage>
</organism>
<comment type="caution">
    <text evidence="1">The sequence shown here is derived from an EMBL/GenBank/DDBJ whole genome shotgun (WGS) entry which is preliminary data.</text>
</comment>
<proteinExistence type="predicted"/>
<name>A0A9P5JTY7_9AGAM</name>
<accession>A0A9P5JTY7</accession>
<dbReference type="EMBL" id="WHVB01000113">
    <property type="protein sequence ID" value="KAF8461793.1"/>
    <property type="molecule type" value="Genomic_DNA"/>
</dbReference>
<dbReference type="GO" id="GO:0005737">
    <property type="term" value="C:cytoplasm"/>
    <property type="evidence" value="ECO:0007669"/>
    <property type="project" value="TreeGrafter"/>
</dbReference>